<accession>A0A1A9VEL5</accession>
<dbReference type="AlphaFoldDB" id="A0A1A9VEL5"/>
<reference evidence="2" key="1">
    <citation type="submission" date="2020-05" db="UniProtKB">
        <authorList>
            <consortium name="EnsemblMetazoa"/>
        </authorList>
    </citation>
    <scope>IDENTIFICATION</scope>
    <source>
        <strain evidence="2">TTRI</strain>
    </source>
</reference>
<feature type="region of interest" description="Disordered" evidence="1">
    <location>
        <begin position="16"/>
        <end position="62"/>
    </location>
</feature>
<dbReference type="EnsemblMetazoa" id="GAUT034893-RA">
    <property type="protein sequence ID" value="GAUT034893-PA"/>
    <property type="gene ID" value="GAUT034893"/>
</dbReference>
<feature type="compositionally biased region" description="Basic and acidic residues" evidence="1">
    <location>
        <begin position="22"/>
        <end position="40"/>
    </location>
</feature>
<proteinExistence type="predicted"/>
<sequence length="133" mass="14320">MILLNTKGTGKRGILKSNGIERMQKGTEKNTQRNETRSFCDGDSVAANDDVDGDGDGDGDDDGADAAATVLMLLLTSGRLSENIYTFTAEASDNKARFRCEASNVMSQTPLIAEVELAVLLYVPPKITTKLFK</sequence>
<feature type="compositionally biased region" description="Acidic residues" evidence="1">
    <location>
        <begin position="49"/>
        <end position="62"/>
    </location>
</feature>
<dbReference type="STRING" id="7395.A0A1A9VEL5"/>
<evidence type="ECO:0000313" key="3">
    <source>
        <dbReference type="Proteomes" id="UP000078200"/>
    </source>
</evidence>
<evidence type="ECO:0000256" key="1">
    <source>
        <dbReference type="SAM" id="MobiDB-lite"/>
    </source>
</evidence>
<keyword evidence="3" id="KW-1185">Reference proteome</keyword>
<protein>
    <submittedName>
        <fullName evidence="2">Uncharacterized protein</fullName>
    </submittedName>
</protein>
<organism evidence="2 3">
    <name type="scientific">Glossina austeni</name>
    <name type="common">Savannah tsetse fly</name>
    <dbReference type="NCBI Taxonomy" id="7395"/>
    <lineage>
        <taxon>Eukaryota</taxon>
        <taxon>Metazoa</taxon>
        <taxon>Ecdysozoa</taxon>
        <taxon>Arthropoda</taxon>
        <taxon>Hexapoda</taxon>
        <taxon>Insecta</taxon>
        <taxon>Pterygota</taxon>
        <taxon>Neoptera</taxon>
        <taxon>Endopterygota</taxon>
        <taxon>Diptera</taxon>
        <taxon>Brachycera</taxon>
        <taxon>Muscomorpha</taxon>
        <taxon>Hippoboscoidea</taxon>
        <taxon>Glossinidae</taxon>
        <taxon>Glossina</taxon>
    </lineage>
</organism>
<dbReference type="VEuPathDB" id="VectorBase:GAUT034893"/>
<dbReference type="Proteomes" id="UP000078200">
    <property type="component" value="Unassembled WGS sequence"/>
</dbReference>
<name>A0A1A9VEL5_GLOAU</name>
<evidence type="ECO:0000313" key="2">
    <source>
        <dbReference type="EnsemblMetazoa" id="GAUT034893-PA"/>
    </source>
</evidence>